<evidence type="ECO:0000313" key="2">
    <source>
        <dbReference type="EMBL" id="GBL46065.1"/>
    </source>
</evidence>
<dbReference type="Proteomes" id="UP000286806">
    <property type="component" value="Unassembled WGS sequence"/>
</dbReference>
<dbReference type="SMART" id="SM00450">
    <property type="entry name" value="RHOD"/>
    <property type="match status" value="1"/>
</dbReference>
<dbReference type="EMBL" id="BGOW01000015">
    <property type="protein sequence ID" value="GBL46065.1"/>
    <property type="molecule type" value="Genomic_DNA"/>
</dbReference>
<comment type="caution">
    <text evidence="2">The sequence shown here is derived from an EMBL/GenBank/DDBJ whole genome shotgun (WGS) entry which is preliminary data.</text>
</comment>
<accession>A0A401JEL5</accession>
<dbReference type="GO" id="GO:0016740">
    <property type="term" value="F:transferase activity"/>
    <property type="evidence" value="ECO:0007669"/>
    <property type="project" value="UniProtKB-KW"/>
</dbReference>
<protein>
    <submittedName>
        <fullName evidence="2">Putative transferase/hydrolase</fullName>
    </submittedName>
</protein>
<keyword evidence="2" id="KW-0808">Transferase</keyword>
<dbReference type="InterPro" id="IPR001763">
    <property type="entry name" value="Rhodanese-like_dom"/>
</dbReference>
<evidence type="ECO:0000313" key="3">
    <source>
        <dbReference type="Proteomes" id="UP000286806"/>
    </source>
</evidence>
<organism evidence="2 3">
    <name type="scientific">Sulfuriferula multivorans</name>
    <dbReference type="NCBI Taxonomy" id="1559896"/>
    <lineage>
        <taxon>Bacteria</taxon>
        <taxon>Pseudomonadati</taxon>
        <taxon>Pseudomonadota</taxon>
        <taxon>Betaproteobacteria</taxon>
        <taxon>Nitrosomonadales</taxon>
        <taxon>Sulfuricellaceae</taxon>
        <taxon>Sulfuriferula</taxon>
    </lineage>
</organism>
<dbReference type="CDD" id="cd00158">
    <property type="entry name" value="RHOD"/>
    <property type="match status" value="1"/>
</dbReference>
<dbReference type="Gene3D" id="3.40.250.10">
    <property type="entry name" value="Rhodanese-like domain"/>
    <property type="match status" value="1"/>
</dbReference>
<dbReference type="InterPro" id="IPR050229">
    <property type="entry name" value="GlpE_sulfurtransferase"/>
</dbReference>
<dbReference type="Pfam" id="PF00581">
    <property type="entry name" value="Rhodanese"/>
    <property type="match status" value="1"/>
</dbReference>
<keyword evidence="3" id="KW-1185">Reference proteome</keyword>
<dbReference type="GO" id="GO:0016787">
    <property type="term" value="F:hydrolase activity"/>
    <property type="evidence" value="ECO:0007669"/>
    <property type="project" value="UniProtKB-KW"/>
</dbReference>
<gene>
    <name evidence="2" type="ORF">SFMTTN_1877</name>
</gene>
<sequence>MYGFKEVDAAGLETLKTSGSYVLIDVRTDAEVSRGMIDDAMHLPLHLLPIKAQDIPQDKPVVFYCQSGGRSAQACAFLAAKGFGNVYNLQGGIMGWIRSGKPLAAMV</sequence>
<dbReference type="PANTHER" id="PTHR43031:SF17">
    <property type="entry name" value="SULFURTRANSFERASE YTWF-RELATED"/>
    <property type="match status" value="1"/>
</dbReference>
<proteinExistence type="predicted"/>
<keyword evidence="2" id="KW-0378">Hydrolase</keyword>
<reference evidence="2 3" key="1">
    <citation type="journal article" date="2019" name="Front. Microbiol.">
        <title>Genomes of Neutrophilic Sulfur-Oxidizing Chemolithoautotrophs Representing 9 Proteobacterial Species From 8 Genera.</title>
        <authorList>
            <person name="Watanabe T."/>
            <person name="Kojima H."/>
            <person name="Umezawa K."/>
            <person name="Hori C."/>
            <person name="Takasuka T.E."/>
            <person name="Kato Y."/>
            <person name="Fukui M."/>
        </authorList>
    </citation>
    <scope>NUCLEOTIDE SEQUENCE [LARGE SCALE GENOMIC DNA]</scope>
    <source>
        <strain evidence="2 3">TTN</strain>
    </source>
</reference>
<feature type="domain" description="Rhodanese" evidence="1">
    <location>
        <begin position="17"/>
        <end position="105"/>
    </location>
</feature>
<dbReference type="RefSeq" id="WP_124704859.1">
    <property type="nucleotide sequence ID" value="NZ_BGOW01000015.1"/>
</dbReference>
<dbReference type="InterPro" id="IPR036873">
    <property type="entry name" value="Rhodanese-like_dom_sf"/>
</dbReference>
<dbReference type="PANTHER" id="PTHR43031">
    <property type="entry name" value="FAD-DEPENDENT OXIDOREDUCTASE"/>
    <property type="match status" value="1"/>
</dbReference>
<dbReference type="AlphaFoldDB" id="A0A401JEL5"/>
<dbReference type="SUPFAM" id="SSF52821">
    <property type="entry name" value="Rhodanese/Cell cycle control phosphatase"/>
    <property type="match status" value="1"/>
</dbReference>
<name>A0A401JEL5_9PROT</name>
<dbReference type="PROSITE" id="PS50206">
    <property type="entry name" value="RHODANESE_3"/>
    <property type="match status" value="1"/>
</dbReference>
<dbReference type="OrthoDB" id="9811849at2"/>
<evidence type="ECO:0000259" key="1">
    <source>
        <dbReference type="PROSITE" id="PS50206"/>
    </source>
</evidence>